<dbReference type="Gene3D" id="3.40.50.10770">
    <property type="entry name" value="Hypothetical protein VC1899 like domain (Restriction endonuclease-like)"/>
    <property type="match status" value="1"/>
</dbReference>
<evidence type="ECO:0008006" key="5">
    <source>
        <dbReference type="Google" id="ProtNLM"/>
    </source>
</evidence>
<dbReference type="AlphaFoldDB" id="A0A1M7AR37"/>
<feature type="domain" description="Card1 endonuclease" evidence="1">
    <location>
        <begin position="236"/>
        <end position="335"/>
    </location>
</feature>
<dbReference type="InterPro" id="IPR011856">
    <property type="entry name" value="tRNA_endonuc-like_dom_sf"/>
</dbReference>
<keyword evidence="4" id="KW-1185">Reference proteome</keyword>
<evidence type="ECO:0000313" key="4">
    <source>
        <dbReference type="Proteomes" id="UP000184028"/>
    </source>
</evidence>
<protein>
    <recommendedName>
        <fullName evidence="5">DUF1887 family protein</fullName>
    </recommendedName>
</protein>
<evidence type="ECO:0000313" key="3">
    <source>
        <dbReference type="EMBL" id="SHL45135.1"/>
    </source>
</evidence>
<dbReference type="Proteomes" id="UP000184028">
    <property type="component" value="Unassembled WGS sequence"/>
</dbReference>
<dbReference type="InterPro" id="IPR056339">
    <property type="entry name" value="CARF_Card1"/>
</dbReference>
<dbReference type="Gene3D" id="3.40.1350.10">
    <property type="match status" value="1"/>
</dbReference>
<dbReference type="Pfam" id="PF09002">
    <property type="entry name" value="Card1_endonuc"/>
    <property type="match status" value="1"/>
</dbReference>
<evidence type="ECO:0000259" key="1">
    <source>
        <dbReference type="Pfam" id="PF09002"/>
    </source>
</evidence>
<dbReference type="SUPFAM" id="SSF52980">
    <property type="entry name" value="Restriction endonuclease-like"/>
    <property type="match status" value="1"/>
</dbReference>
<sequence>MKHQIVLVGGQLLPIYIGIKEFSPEKIHFLVSKESVESLHNLKPMIKRISQSEYRCNAFDFYEIKAIFEKIILKISPEDTVTFNLTGGTKIMVLACQAIIHEKGLSGFYINQDDSYLVLPSYERRNIISELTVKEFFDINGHSTYNFKKMSDFTKEDIKTSEKIKIFANNTSRYKLIIGFFRKKFFDKNLALPLNGFESINNNLKVTWNQTSISIESNNKNILTINSKLAHELLFKAVWWELLVANEISISNKYKEVLLSFELTFKSNKQVAKNEIDILINTGKKLIFIECKSGLVKQEDINKMKIVKQTYGGVISKSILVSRELPNPSIREKCKELDIELFFSFALKQEVNPLNKLSKVINDFERKASI</sequence>
<dbReference type="EMBL" id="FRBT01000001">
    <property type="protein sequence ID" value="SHL45135.1"/>
    <property type="molecule type" value="Genomic_DNA"/>
</dbReference>
<dbReference type="InterPro" id="IPR011335">
    <property type="entry name" value="Restrct_endonuc-II-like"/>
</dbReference>
<reference evidence="4" key="1">
    <citation type="submission" date="2016-11" db="EMBL/GenBank/DDBJ databases">
        <authorList>
            <person name="Varghese N."/>
            <person name="Submissions S."/>
        </authorList>
    </citation>
    <scope>NUCLEOTIDE SEQUENCE [LARGE SCALE GENOMIC DNA]</scope>
    <source>
        <strain evidence="4">DSM 24724</strain>
    </source>
</reference>
<evidence type="ECO:0000259" key="2">
    <source>
        <dbReference type="Pfam" id="PF23400"/>
    </source>
</evidence>
<proteinExistence type="predicted"/>
<accession>A0A1M7AR37</accession>
<dbReference type="InterPro" id="IPR015093">
    <property type="entry name" value="Card1_endonucl_dom"/>
</dbReference>
<name>A0A1M7AR37_9FLAO</name>
<dbReference type="RefSeq" id="WP_068840733.1">
    <property type="nucleotide sequence ID" value="NZ_FRBT01000001.1"/>
</dbReference>
<dbReference type="GO" id="GO:0003676">
    <property type="term" value="F:nucleic acid binding"/>
    <property type="evidence" value="ECO:0007669"/>
    <property type="project" value="InterPro"/>
</dbReference>
<feature type="domain" description="Card1 CARF" evidence="2">
    <location>
        <begin position="5"/>
        <end position="136"/>
    </location>
</feature>
<dbReference type="STRING" id="946677.SAMN05444484_1011531"/>
<gene>
    <name evidence="3" type="ORF">SAMN05444484_1011531</name>
</gene>
<dbReference type="OrthoDB" id="9785117at2"/>
<organism evidence="3 4">
    <name type="scientific">Flavobacterium chilense</name>
    <dbReference type="NCBI Taxonomy" id="946677"/>
    <lineage>
        <taxon>Bacteria</taxon>
        <taxon>Pseudomonadati</taxon>
        <taxon>Bacteroidota</taxon>
        <taxon>Flavobacteriia</taxon>
        <taxon>Flavobacteriales</taxon>
        <taxon>Flavobacteriaceae</taxon>
        <taxon>Flavobacterium</taxon>
    </lineage>
</organism>
<dbReference type="Pfam" id="PF23400">
    <property type="entry name" value="CARF_Card1"/>
    <property type="match status" value="1"/>
</dbReference>